<dbReference type="GO" id="GO:0006784">
    <property type="term" value="P:heme A biosynthetic process"/>
    <property type="evidence" value="ECO:0007669"/>
    <property type="project" value="InterPro"/>
</dbReference>
<feature type="compositionally biased region" description="Low complexity" evidence="12">
    <location>
        <begin position="339"/>
        <end position="357"/>
    </location>
</feature>
<gene>
    <name evidence="14" type="ORF">FF36_02062</name>
</gene>
<evidence type="ECO:0000256" key="2">
    <source>
        <dbReference type="ARBA" id="ARBA00022475"/>
    </source>
</evidence>
<evidence type="ECO:0000256" key="7">
    <source>
        <dbReference type="ARBA" id="ARBA00023004"/>
    </source>
</evidence>
<feature type="transmembrane region" description="Helical" evidence="13">
    <location>
        <begin position="136"/>
        <end position="155"/>
    </location>
</feature>
<evidence type="ECO:0000256" key="10">
    <source>
        <dbReference type="ARBA" id="ARBA00023157"/>
    </source>
</evidence>
<keyword evidence="15" id="KW-1185">Reference proteome</keyword>
<evidence type="ECO:0000256" key="4">
    <source>
        <dbReference type="ARBA" id="ARBA00022723"/>
    </source>
</evidence>
<evidence type="ECO:0000256" key="6">
    <source>
        <dbReference type="ARBA" id="ARBA00023002"/>
    </source>
</evidence>
<protein>
    <submittedName>
        <fullName evidence="14">Uncharacterized protein required for cytochrome oxidase assembly</fullName>
    </submittedName>
</protein>
<sequence>MAPVPASTTRRRLPLVSRRAFQVVTALNVFALSLIVVSGGVVRLSGSGLGCPTWPQCGDGSFTPHSEYALHGAIEFGNRVVGLVVGLVVLITPIMALRLRDGRRRDLTLLSFGLWLGYLGQAVLGGITVLTKLNPTTVAGHFLLSMVLLWNAVVLDRRARQGAGAVTPAVAPALLWLARLLVVVSAGVLVLGTVVTGTGPHSGDSEHPARFGFDIVNVSQLHADGAMLLTGLVAAMAFAVRVTAAPVAARRDSLVLIAVVVAQAGIGFAQYFLGVPSGLVALHMTGATIMWVVALRLWLSMVTRPALATAGAATPTDMATPTDAAPAFVAPASPAQVAAPVPGAGAQPAPAEAPGTPGRQPVGAPRP</sequence>
<feature type="transmembrane region" description="Helical" evidence="13">
    <location>
        <begin position="109"/>
        <end position="130"/>
    </location>
</feature>
<dbReference type="InterPro" id="IPR003780">
    <property type="entry name" value="COX15/CtaA_fam"/>
</dbReference>
<dbReference type="OrthoDB" id="5241540at2"/>
<organism evidence="14 15">
    <name type="scientific">Frankia torreyi</name>
    <dbReference type="NCBI Taxonomy" id="1856"/>
    <lineage>
        <taxon>Bacteria</taxon>
        <taxon>Bacillati</taxon>
        <taxon>Actinomycetota</taxon>
        <taxon>Actinomycetes</taxon>
        <taxon>Frankiales</taxon>
        <taxon>Frankiaceae</taxon>
        <taxon>Frankia</taxon>
    </lineage>
</organism>
<keyword evidence="9 13" id="KW-0472">Membrane</keyword>
<keyword evidence="10" id="KW-1015">Disulfide bond</keyword>
<reference evidence="14 15" key="2">
    <citation type="journal article" date="2016" name="Genome Announc.">
        <title>Permanent Draft Genome Sequences for Two Variants of Frankia sp. Strain CpI1, the First Frankia Strain Isolated from Root Nodules of Comptonia peregrina.</title>
        <authorList>
            <person name="Oshone R."/>
            <person name="Hurst S.G.IV."/>
            <person name="Abebe-Akele F."/>
            <person name="Simpson S."/>
            <person name="Morris K."/>
            <person name="Thomas W.K."/>
            <person name="Tisa L.S."/>
        </authorList>
    </citation>
    <scope>NUCLEOTIDE SEQUENCE [LARGE SCALE GENOMIC DNA]</scope>
    <source>
        <strain evidence="15">CpI1-S</strain>
    </source>
</reference>
<evidence type="ECO:0000256" key="3">
    <source>
        <dbReference type="ARBA" id="ARBA00022692"/>
    </source>
</evidence>
<feature type="region of interest" description="Disordered" evidence="12">
    <location>
        <begin position="339"/>
        <end position="367"/>
    </location>
</feature>
<keyword evidence="3 13" id="KW-0812">Transmembrane</keyword>
<dbReference type="PATRIC" id="fig|1502723.3.peg.937"/>
<dbReference type="Proteomes" id="UP000032545">
    <property type="component" value="Unassembled WGS sequence"/>
</dbReference>
<keyword evidence="4" id="KW-0479">Metal-binding</keyword>
<feature type="transmembrane region" description="Helical" evidence="13">
    <location>
        <begin position="176"/>
        <end position="195"/>
    </location>
</feature>
<dbReference type="AlphaFoldDB" id="A0A0D8BH54"/>
<dbReference type="EMBL" id="JYFN01000012">
    <property type="protein sequence ID" value="KJE23613.1"/>
    <property type="molecule type" value="Genomic_DNA"/>
</dbReference>
<evidence type="ECO:0000256" key="8">
    <source>
        <dbReference type="ARBA" id="ARBA00023133"/>
    </source>
</evidence>
<comment type="subcellular location">
    <subcellularLocation>
        <location evidence="1">Membrane</location>
        <topology evidence="1">Multi-pass membrane protein</topology>
    </subcellularLocation>
</comment>
<comment type="pathway">
    <text evidence="11">Porphyrin-containing compound metabolism.</text>
</comment>
<keyword evidence="7" id="KW-0408">Iron</keyword>
<evidence type="ECO:0000256" key="11">
    <source>
        <dbReference type="ARBA" id="ARBA00023444"/>
    </source>
</evidence>
<dbReference type="GO" id="GO:0016491">
    <property type="term" value="F:oxidoreductase activity"/>
    <property type="evidence" value="ECO:0007669"/>
    <property type="project" value="UniProtKB-KW"/>
</dbReference>
<dbReference type="Pfam" id="PF02628">
    <property type="entry name" value="COX15-CtaA"/>
    <property type="match status" value="2"/>
</dbReference>
<reference evidence="15" key="1">
    <citation type="submission" date="2015-02" db="EMBL/GenBank/DDBJ databases">
        <title>Draft Genome of Frankia sp. CpI1-S.</title>
        <authorList>
            <person name="Oshone R.T."/>
            <person name="Ngom M."/>
            <person name="Ghodhbane-Gtari F."/>
            <person name="Gtari M."/>
            <person name="Morris K."/>
            <person name="Thomas K."/>
            <person name="Sen A."/>
            <person name="Tisa L.S."/>
        </authorList>
    </citation>
    <scope>NUCLEOTIDE SEQUENCE [LARGE SCALE GENOMIC DNA]</scope>
    <source>
        <strain evidence="15">CpI1-S</strain>
    </source>
</reference>
<accession>A0A0D8BH54</accession>
<evidence type="ECO:0000256" key="12">
    <source>
        <dbReference type="SAM" id="MobiDB-lite"/>
    </source>
</evidence>
<keyword evidence="8" id="KW-0350">Heme biosynthesis</keyword>
<keyword evidence="6" id="KW-0560">Oxidoreductase</keyword>
<feature type="transmembrane region" description="Helical" evidence="13">
    <location>
        <begin position="20"/>
        <end position="42"/>
    </location>
</feature>
<evidence type="ECO:0000313" key="15">
    <source>
        <dbReference type="Proteomes" id="UP000032545"/>
    </source>
</evidence>
<evidence type="ECO:0000313" key="14">
    <source>
        <dbReference type="EMBL" id="KJE23613.1"/>
    </source>
</evidence>
<keyword evidence="2" id="KW-1003">Cell membrane</keyword>
<feature type="transmembrane region" description="Helical" evidence="13">
    <location>
        <begin position="225"/>
        <end position="242"/>
    </location>
</feature>
<name>A0A0D8BH54_9ACTN</name>
<dbReference type="GO" id="GO:0046872">
    <property type="term" value="F:metal ion binding"/>
    <property type="evidence" value="ECO:0007669"/>
    <property type="project" value="UniProtKB-KW"/>
</dbReference>
<proteinExistence type="predicted"/>
<keyword evidence="5 13" id="KW-1133">Transmembrane helix</keyword>
<dbReference type="PANTHER" id="PTHR35457:SF1">
    <property type="entry name" value="HEME A SYNTHASE"/>
    <property type="match status" value="1"/>
</dbReference>
<dbReference type="InterPro" id="IPR050450">
    <property type="entry name" value="COX15/CtaA_HemeA_synthase"/>
</dbReference>
<feature type="transmembrane region" description="Helical" evidence="13">
    <location>
        <begin position="254"/>
        <end position="273"/>
    </location>
</feature>
<evidence type="ECO:0000256" key="1">
    <source>
        <dbReference type="ARBA" id="ARBA00004141"/>
    </source>
</evidence>
<dbReference type="GO" id="GO:0016020">
    <property type="term" value="C:membrane"/>
    <property type="evidence" value="ECO:0007669"/>
    <property type="project" value="UniProtKB-SubCell"/>
</dbReference>
<evidence type="ECO:0000256" key="13">
    <source>
        <dbReference type="SAM" id="Phobius"/>
    </source>
</evidence>
<dbReference type="PANTHER" id="PTHR35457">
    <property type="entry name" value="HEME A SYNTHASE"/>
    <property type="match status" value="1"/>
</dbReference>
<feature type="transmembrane region" description="Helical" evidence="13">
    <location>
        <begin position="80"/>
        <end position="97"/>
    </location>
</feature>
<evidence type="ECO:0000256" key="5">
    <source>
        <dbReference type="ARBA" id="ARBA00022989"/>
    </source>
</evidence>
<comment type="caution">
    <text evidence="14">The sequence shown here is derived from an EMBL/GenBank/DDBJ whole genome shotgun (WGS) entry which is preliminary data.</text>
</comment>
<evidence type="ECO:0000256" key="9">
    <source>
        <dbReference type="ARBA" id="ARBA00023136"/>
    </source>
</evidence>
<feature type="transmembrane region" description="Helical" evidence="13">
    <location>
        <begin position="279"/>
        <end position="299"/>
    </location>
</feature>
<dbReference type="RefSeq" id="WP_044884728.1">
    <property type="nucleotide sequence ID" value="NZ_JYFN01000012.1"/>
</dbReference>